<evidence type="ECO:0000256" key="1">
    <source>
        <dbReference type="SAM" id="MobiDB-lite"/>
    </source>
</evidence>
<name>A0AAE9VJ58_9CAUD</name>
<organism evidence="2 3">
    <name type="scientific">Pseudomonas phage MiCath</name>
    <dbReference type="NCBI Taxonomy" id="3003729"/>
    <lineage>
        <taxon>Viruses</taxon>
        <taxon>Duplodnaviria</taxon>
        <taxon>Heunggongvirae</taxon>
        <taxon>Uroviricota</taxon>
        <taxon>Caudoviricetes</taxon>
        <taxon>Queuovirinae</taxon>
        <taxon>Micathvirus</taxon>
        <taxon>Micathvirus micath</taxon>
    </lineage>
</organism>
<protein>
    <recommendedName>
        <fullName evidence="4">Multimodular transpeptidase-transglycosylase</fullName>
    </recommendedName>
</protein>
<evidence type="ECO:0000313" key="3">
    <source>
        <dbReference type="Proteomes" id="UP001211688"/>
    </source>
</evidence>
<dbReference type="RefSeq" id="YP_010719822.1">
    <property type="nucleotide sequence ID" value="NC_072502.1"/>
</dbReference>
<feature type="region of interest" description="Disordered" evidence="1">
    <location>
        <begin position="143"/>
        <end position="317"/>
    </location>
</feature>
<reference evidence="2" key="1">
    <citation type="submission" date="2022-11" db="EMBL/GenBank/DDBJ databases">
        <authorList>
            <person name="Jaryenneh J.D."/>
            <person name="Schoeniger J.S."/>
            <person name="Mageeney C.M."/>
        </authorList>
    </citation>
    <scope>NUCLEOTIDE SEQUENCE</scope>
</reference>
<dbReference type="KEGG" id="vg:79412962"/>
<dbReference type="InterPro" id="IPR007731">
    <property type="entry name" value="DUF669"/>
</dbReference>
<dbReference type="Pfam" id="PF05037">
    <property type="entry name" value="DUF669"/>
    <property type="match status" value="1"/>
</dbReference>
<feature type="compositionally biased region" description="Low complexity" evidence="1">
    <location>
        <begin position="143"/>
        <end position="297"/>
    </location>
</feature>
<accession>A0AAE9VJ58</accession>
<dbReference type="GeneID" id="79412962"/>
<evidence type="ECO:0000313" key="2">
    <source>
        <dbReference type="EMBL" id="WAX22401.1"/>
    </source>
</evidence>
<dbReference type="Proteomes" id="UP001211688">
    <property type="component" value="Segment"/>
</dbReference>
<evidence type="ECO:0008006" key="4">
    <source>
        <dbReference type="Google" id="ProtNLM"/>
    </source>
</evidence>
<sequence>MSSVQLNFDASQVAPDQGMETVPPGWYPALIESSEMKPTKAGDGAYLACQLNILDGQYKGRKVFINLNLRNLNVTAQEIAQKQLSAICHAVGRLQIQTNEDLHNIPMMIKVRIRKDKSGEYEDSNEISIFKHISEAAQLLAGGHSPAPAAGAPMNIPPQGQQFAPQQQAPQQQFQAPQQQFQQPQQQPQQQFQQQPQQFQQQQPQQAPVQQQQYQAPQQGTAVDQQQQQWQQPQAQQPWQQGQQAQQPQQQQPQQFQAQQQQPQQFQAEQQQQQFQPQQQQQQQQQPQQQFQAQQQPGVDPSAAQGAVPPWQRQVQQ</sequence>
<keyword evidence="3" id="KW-1185">Reference proteome</keyword>
<proteinExistence type="predicted"/>
<dbReference type="EMBL" id="OP882271">
    <property type="protein sequence ID" value="WAX22401.1"/>
    <property type="molecule type" value="Genomic_DNA"/>
</dbReference>